<dbReference type="InterPro" id="IPR000847">
    <property type="entry name" value="LysR_HTH_N"/>
</dbReference>
<evidence type="ECO:0000313" key="3">
    <source>
        <dbReference type="Proteomes" id="UP000886741"/>
    </source>
</evidence>
<feature type="domain" description="HTH lysR-type" evidence="1">
    <location>
        <begin position="27"/>
        <end position="87"/>
    </location>
</feature>
<dbReference type="Proteomes" id="UP000886741">
    <property type="component" value="Unassembled WGS sequence"/>
</dbReference>
<dbReference type="InterPro" id="IPR036390">
    <property type="entry name" value="WH_DNA-bd_sf"/>
</dbReference>
<organism evidence="2 3">
    <name type="scientific">Candidatus Avoscillospira avistercoris</name>
    <dbReference type="NCBI Taxonomy" id="2840707"/>
    <lineage>
        <taxon>Bacteria</taxon>
        <taxon>Bacillati</taxon>
        <taxon>Bacillota</taxon>
        <taxon>Clostridia</taxon>
        <taxon>Eubacteriales</taxon>
        <taxon>Oscillospiraceae</taxon>
        <taxon>Oscillospiraceae incertae sedis</taxon>
        <taxon>Candidatus Avoscillospira</taxon>
    </lineage>
</organism>
<dbReference type="PANTHER" id="PTHR30432">
    <property type="entry name" value="TRANSCRIPTIONAL REGULATOR MODE"/>
    <property type="match status" value="1"/>
</dbReference>
<dbReference type="InterPro" id="IPR036388">
    <property type="entry name" value="WH-like_DNA-bd_sf"/>
</dbReference>
<dbReference type="EMBL" id="DVJJ01000041">
    <property type="protein sequence ID" value="HIS64161.1"/>
    <property type="molecule type" value="Genomic_DNA"/>
</dbReference>
<gene>
    <name evidence="2" type="ORF">IAA83_02170</name>
</gene>
<reference evidence="2" key="1">
    <citation type="submission" date="2020-10" db="EMBL/GenBank/DDBJ databases">
        <authorList>
            <person name="Gilroy R."/>
        </authorList>
    </citation>
    <scope>NUCLEOTIDE SEQUENCE</scope>
    <source>
        <strain evidence="2">ChiBcec16-1751</strain>
    </source>
</reference>
<comment type="caution">
    <text evidence="2">The sequence shown here is derived from an EMBL/GenBank/DDBJ whole genome shotgun (WGS) entry which is preliminary data.</text>
</comment>
<dbReference type="PANTHER" id="PTHR30432:SF1">
    <property type="entry name" value="DNA-BINDING TRANSCRIPTIONAL DUAL REGULATOR MODE"/>
    <property type="match status" value="1"/>
</dbReference>
<accession>A0A9D1JSF8</accession>
<protein>
    <submittedName>
        <fullName evidence="2">LysR family transcriptional regulator</fullName>
    </submittedName>
</protein>
<name>A0A9D1JSF8_9FIRM</name>
<evidence type="ECO:0000313" key="2">
    <source>
        <dbReference type="EMBL" id="HIS64161.1"/>
    </source>
</evidence>
<evidence type="ECO:0000259" key="1">
    <source>
        <dbReference type="Pfam" id="PF00126"/>
    </source>
</evidence>
<dbReference type="AlphaFoldDB" id="A0A9D1JSF8"/>
<proteinExistence type="predicted"/>
<sequence length="121" mass="13226">MKQTELHPVVRIQLYTDDKCFGPGIAQLLELVAERKSLRAAAQSMGMAYSKAWTVVRRCEESLGYPLLLSSTGGRHGGGAELTDEARAMLAGYRAYCRALNEAAERLFPDYFPGSGNPDGQ</sequence>
<dbReference type="Pfam" id="PF00126">
    <property type="entry name" value="HTH_1"/>
    <property type="match status" value="1"/>
</dbReference>
<dbReference type="Gene3D" id="1.10.10.10">
    <property type="entry name" value="Winged helix-like DNA-binding domain superfamily/Winged helix DNA-binding domain"/>
    <property type="match status" value="1"/>
</dbReference>
<reference evidence="2" key="2">
    <citation type="journal article" date="2021" name="PeerJ">
        <title>Extensive microbial diversity within the chicken gut microbiome revealed by metagenomics and culture.</title>
        <authorList>
            <person name="Gilroy R."/>
            <person name="Ravi A."/>
            <person name="Getino M."/>
            <person name="Pursley I."/>
            <person name="Horton D.L."/>
            <person name="Alikhan N.F."/>
            <person name="Baker D."/>
            <person name="Gharbi K."/>
            <person name="Hall N."/>
            <person name="Watson M."/>
            <person name="Adriaenssens E.M."/>
            <person name="Foster-Nyarko E."/>
            <person name="Jarju S."/>
            <person name="Secka A."/>
            <person name="Antonio M."/>
            <person name="Oren A."/>
            <person name="Chaudhuri R.R."/>
            <person name="La Ragione R."/>
            <person name="Hildebrand F."/>
            <person name="Pallen M.J."/>
        </authorList>
    </citation>
    <scope>NUCLEOTIDE SEQUENCE</scope>
    <source>
        <strain evidence="2">ChiBcec16-1751</strain>
    </source>
</reference>
<dbReference type="InterPro" id="IPR051815">
    <property type="entry name" value="Molybdate_resp_trans_reg"/>
</dbReference>
<dbReference type="GO" id="GO:0003700">
    <property type="term" value="F:DNA-binding transcription factor activity"/>
    <property type="evidence" value="ECO:0007669"/>
    <property type="project" value="InterPro"/>
</dbReference>
<dbReference type="SUPFAM" id="SSF46785">
    <property type="entry name" value="Winged helix' DNA-binding domain"/>
    <property type="match status" value="1"/>
</dbReference>